<dbReference type="GO" id="GO:0017116">
    <property type="term" value="F:single-stranded DNA helicase activity"/>
    <property type="evidence" value="ECO:0007669"/>
    <property type="project" value="TreeGrafter"/>
</dbReference>
<evidence type="ECO:0000256" key="3">
    <source>
        <dbReference type="ARBA" id="ARBA00022840"/>
    </source>
</evidence>
<evidence type="ECO:0000313" key="9">
    <source>
        <dbReference type="Proteomes" id="UP000041254"/>
    </source>
</evidence>
<dbReference type="Proteomes" id="UP000041254">
    <property type="component" value="Unassembled WGS sequence"/>
</dbReference>
<name>A0A0G4EKU0_VITBC</name>
<keyword evidence="4 5" id="KW-0238">DNA-binding</keyword>
<dbReference type="FunFam" id="3.40.50.300:FF:002469">
    <property type="entry name" value="Cell division control protein 21"/>
    <property type="match status" value="1"/>
</dbReference>
<evidence type="ECO:0000259" key="7">
    <source>
        <dbReference type="PROSITE" id="PS50051"/>
    </source>
</evidence>
<comment type="similarity">
    <text evidence="5">Belongs to the MCM family.</text>
</comment>
<dbReference type="Gene3D" id="3.40.50.300">
    <property type="entry name" value="P-loop containing nucleotide triphosphate hydrolases"/>
    <property type="match status" value="1"/>
</dbReference>
<dbReference type="OMA" id="AREYCKP"/>
<proteinExistence type="inferred from homology"/>
<evidence type="ECO:0000256" key="1">
    <source>
        <dbReference type="ARBA" id="ARBA00012551"/>
    </source>
</evidence>
<dbReference type="PANTHER" id="PTHR11630:SF47">
    <property type="entry name" value="DNA HELICASE MCM8"/>
    <property type="match status" value="1"/>
</dbReference>
<dbReference type="FunCoup" id="A0A0G4EKU0">
    <property type="interactions" value="179"/>
</dbReference>
<dbReference type="SUPFAM" id="SSF50249">
    <property type="entry name" value="Nucleic acid-binding proteins"/>
    <property type="match status" value="2"/>
</dbReference>
<dbReference type="Pfam" id="PF00493">
    <property type="entry name" value="MCM"/>
    <property type="match status" value="1"/>
</dbReference>
<dbReference type="InterPro" id="IPR027417">
    <property type="entry name" value="P-loop_NTPase"/>
</dbReference>
<reference evidence="8 9" key="1">
    <citation type="submission" date="2014-11" db="EMBL/GenBank/DDBJ databases">
        <authorList>
            <person name="Zhu J."/>
            <person name="Qi W."/>
            <person name="Song R."/>
        </authorList>
    </citation>
    <scope>NUCLEOTIDE SEQUENCE [LARGE SCALE GENOMIC DNA]</scope>
</reference>
<dbReference type="GO" id="GO:0042555">
    <property type="term" value="C:MCM complex"/>
    <property type="evidence" value="ECO:0007669"/>
    <property type="project" value="TreeGrafter"/>
</dbReference>
<evidence type="ECO:0000313" key="8">
    <source>
        <dbReference type="EMBL" id="CEL97231.1"/>
    </source>
</evidence>
<keyword evidence="3 5" id="KW-0067">ATP-binding</keyword>
<dbReference type="EC" id="3.6.4.12" evidence="1"/>
<dbReference type="PROSITE" id="PS50051">
    <property type="entry name" value="MCM_2"/>
    <property type="match status" value="1"/>
</dbReference>
<feature type="region of interest" description="Disordered" evidence="6">
    <location>
        <begin position="1"/>
        <end position="23"/>
    </location>
</feature>
<feature type="compositionally biased region" description="Pro residues" evidence="6">
    <location>
        <begin position="7"/>
        <end position="16"/>
    </location>
</feature>
<keyword evidence="2 5" id="KW-0547">Nucleotide-binding</keyword>
<accession>A0A0G4EKU0</accession>
<dbReference type="GO" id="GO:0006260">
    <property type="term" value="P:DNA replication"/>
    <property type="evidence" value="ECO:0007669"/>
    <property type="project" value="InterPro"/>
</dbReference>
<dbReference type="InterPro" id="IPR018525">
    <property type="entry name" value="MCM_CS"/>
</dbReference>
<evidence type="ECO:0000256" key="4">
    <source>
        <dbReference type="ARBA" id="ARBA00023125"/>
    </source>
</evidence>
<dbReference type="OrthoDB" id="422555at2759"/>
<dbReference type="GO" id="GO:0005524">
    <property type="term" value="F:ATP binding"/>
    <property type="evidence" value="ECO:0007669"/>
    <property type="project" value="UniProtKB-KW"/>
</dbReference>
<sequence>MRRFGGSPPPAAPPAPSGARSSHLRGSKLLPLYFADLSNGTQLLTEVEGFKRFFQDLSTLDIETLKVSYEHYFDYQALCARSAPHQFEHWFAEQPETYLQRMACALHWLIMDHTDNCNGSGNGPGQGQGGGSDDDGYVIVGGRGRVDYGTIDGMDEEARVKWISRTKKVEVRVYNYKPLLKLEDLRSGQLGRFVAVRGSVVRVWSSKPLLSAVTYTCNKCCARIRKISDNGKYDPPTNCPTDKCYGRWFAPELTDTDSIGWQQIRLQEEMCDLTSFLESRQQGGGGGMDAADDGVSMAGGVAPSQAAASAGVSRAGAAVAAGPTGGAGRQPLTVDCELRYGLVDLCVPGDVVTVCGIVKGNTVAAGQLQPFGRPNARQADFVFYIDVCSIIHAQQARETKGLKLPLGVGRNAKAPPIADTFCLDYERENQAKQRRRASQPGGADGVGGGEVIDLTDDIADQKDVWTEKSFQFIREIYEEPHRFELLVASLCPSIFGKQLVKSGLVLCLLGGVAELTDDGKGLRKRGDIHCLLVGDPGLGKSRLLRSVANLSDRGVYVSGKASSTSGLTASVIKEAGSGDFALEAGALVLADQGICCIDELDKLGTEQQALLEAMEQQTVSVAKAGIVCTLCARASVCAAANPKEGKYQMAKTVGENLKMSHALLSRFDLLFILMDEAHAHHDTTQLSHHVMKLRGGMGALAIADGDGSAEDASLEARCRQQEKNAANLLPAALFQTYVRYARSFVHPKMTEGAYRLVRNHFLKLRRDHHSQSGTLPVTTRQLEALIRLSQARARADLCEEVRAGHVRDVIEIFSQTALTHNEPIAQVHKTDTGRTRRGKGLGAQLGMVQQIISQYKRQGIYELPRRELLEQVKKMIGVDTSKADDLLEHARESAGMWLQKRDGIAELCD</sequence>
<dbReference type="PRINTS" id="PR01657">
    <property type="entry name" value="MCMFAMILY"/>
</dbReference>
<dbReference type="Pfam" id="PF17207">
    <property type="entry name" value="MCM_OB"/>
    <property type="match status" value="1"/>
</dbReference>
<evidence type="ECO:0000256" key="6">
    <source>
        <dbReference type="SAM" id="MobiDB-lite"/>
    </source>
</evidence>
<dbReference type="AlphaFoldDB" id="A0A0G4EKU0"/>
<keyword evidence="9" id="KW-1185">Reference proteome</keyword>
<protein>
    <recommendedName>
        <fullName evidence="1">DNA helicase</fullName>
        <ecNumber evidence="1">3.6.4.12</ecNumber>
    </recommendedName>
</protein>
<dbReference type="PROSITE" id="PS00847">
    <property type="entry name" value="MCM_1"/>
    <property type="match status" value="1"/>
</dbReference>
<dbReference type="Gene3D" id="2.40.50.140">
    <property type="entry name" value="Nucleic acid-binding proteins"/>
    <property type="match status" value="1"/>
</dbReference>
<dbReference type="SMART" id="SM00350">
    <property type="entry name" value="MCM"/>
    <property type="match status" value="1"/>
</dbReference>
<dbReference type="GO" id="GO:0003697">
    <property type="term" value="F:single-stranded DNA binding"/>
    <property type="evidence" value="ECO:0007669"/>
    <property type="project" value="TreeGrafter"/>
</dbReference>
<dbReference type="GO" id="GO:0005634">
    <property type="term" value="C:nucleus"/>
    <property type="evidence" value="ECO:0007669"/>
    <property type="project" value="TreeGrafter"/>
</dbReference>
<dbReference type="InParanoid" id="A0A0G4EKU0"/>
<gene>
    <name evidence="8" type="ORF">Vbra_12169</name>
</gene>
<dbReference type="InterPro" id="IPR031327">
    <property type="entry name" value="MCM"/>
</dbReference>
<dbReference type="SUPFAM" id="SSF52540">
    <property type="entry name" value="P-loop containing nucleoside triphosphate hydrolases"/>
    <property type="match status" value="1"/>
</dbReference>
<dbReference type="InterPro" id="IPR033762">
    <property type="entry name" value="MCM_OB"/>
</dbReference>
<organism evidence="8 9">
    <name type="scientific">Vitrella brassicaformis (strain CCMP3155)</name>
    <dbReference type="NCBI Taxonomy" id="1169540"/>
    <lineage>
        <taxon>Eukaryota</taxon>
        <taxon>Sar</taxon>
        <taxon>Alveolata</taxon>
        <taxon>Colpodellida</taxon>
        <taxon>Vitrellaceae</taxon>
        <taxon>Vitrella</taxon>
    </lineage>
</organism>
<dbReference type="InterPro" id="IPR001208">
    <property type="entry name" value="MCM_dom"/>
</dbReference>
<evidence type="ECO:0000256" key="5">
    <source>
        <dbReference type="RuleBase" id="RU004070"/>
    </source>
</evidence>
<dbReference type="PhylomeDB" id="A0A0G4EKU0"/>
<dbReference type="VEuPathDB" id="CryptoDB:Vbra_12169"/>
<dbReference type="PANTHER" id="PTHR11630">
    <property type="entry name" value="DNA REPLICATION LICENSING FACTOR MCM FAMILY MEMBER"/>
    <property type="match status" value="1"/>
</dbReference>
<dbReference type="InterPro" id="IPR041562">
    <property type="entry name" value="MCM_lid"/>
</dbReference>
<dbReference type="STRING" id="1169540.A0A0G4EKU0"/>
<feature type="domain" description="MCM C-terminal AAA(+) ATPase" evidence="7">
    <location>
        <begin position="482"/>
        <end position="689"/>
    </location>
</feature>
<dbReference type="InterPro" id="IPR012340">
    <property type="entry name" value="NA-bd_OB-fold"/>
</dbReference>
<evidence type="ECO:0000256" key="2">
    <source>
        <dbReference type="ARBA" id="ARBA00022741"/>
    </source>
</evidence>
<dbReference type="EMBL" id="CDMY01000255">
    <property type="protein sequence ID" value="CEL97231.1"/>
    <property type="molecule type" value="Genomic_DNA"/>
</dbReference>
<dbReference type="Pfam" id="PF17855">
    <property type="entry name" value="MCM_lid"/>
    <property type="match status" value="1"/>
</dbReference>